<dbReference type="Proteomes" id="UP000494183">
    <property type="component" value="Unassembled WGS sequence"/>
</dbReference>
<sequence length="478" mass="52164">MITCMLMRGVGTFILVAVLVGCGALSAPTPSVFIPGDQKGEKRAPDDVSAGSKKIAIFFDGTSNEERSATNVWTFYKSVVATGRVTAFYIEGVGAHGKAIGMATAWGLGLRVREAYSFLLQQYRAGDEIYLFGFSRGAYAARVLASMLYHAGLPSNAVPKSSRPSPDALSALIFDAFKCSTWATYSRCAAVTSVQRAADINRAIQDEAWLKMTPVSIRFMGLWDTVEALGWPDYEENVDVPNPRYGDQLCNVKKAAQAIALDDNRSRIFTPILLTRRHLLADCTLEPNIVIVGDSWKVDINERVEEVYFAGAHADVGGGYTGEPQGLSLVSLNWMWDQAFKEGLPIERIAVEGAMEESQRHMACTHDPEGAGVFNVLYKRQYRAIDRYADSADSSSEKIKFHACLIEHIEARPRGFAEYAGSDPLAQELLDKAGPSARFRTCFEKTGGVFSWKPTAECKIEIVGECVAANASAPQCGS</sequence>
<evidence type="ECO:0000313" key="2">
    <source>
        <dbReference type="EMBL" id="CAB3936501.1"/>
    </source>
</evidence>
<protein>
    <recommendedName>
        <fullName evidence="1">T6SS Phospholipase effector Tle1-like catalytic domain-containing protein</fullName>
    </recommendedName>
</protein>
<dbReference type="PANTHER" id="PTHR33840">
    <property type="match status" value="1"/>
</dbReference>
<dbReference type="EMBL" id="CADILH010000009">
    <property type="protein sequence ID" value="CAB3936501.1"/>
    <property type="molecule type" value="Genomic_DNA"/>
</dbReference>
<accession>A0A6S7FAZ8</accession>
<dbReference type="AlphaFoldDB" id="A0A6S7FAZ8"/>
<reference evidence="2 3" key="1">
    <citation type="submission" date="2020-04" db="EMBL/GenBank/DDBJ databases">
        <authorList>
            <person name="De Canck E."/>
        </authorList>
    </citation>
    <scope>NUCLEOTIDE SEQUENCE [LARGE SCALE GENOMIC DNA]</scope>
    <source>
        <strain evidence="2 3">LMG 6000</strain>
    </source>
</reference>
<dbReference type="InterPro" id="IPR018712">
    <property type="entry name" value="Tle1-like_cat"/>
</dbReference>
<gene>
    <name evidence="2" type="ORF">LMG6000_04876</name>
</gene>
<feature type="domain" description="T6SS Phospholipase effector Tle1-like catalytic" evidence="1">
    <location>
        <begin position="53"/>
        <end position="338"/>
    </location>
</feature>
<dbReference type="RefSeq" id="WP_164794758.1">
    <property type="nucleotide sequence ID" value="NZ_CADILH010000009.1"/>
</dbReference>
<evidence type="ECO:0000313" key="3">
    <source>
        <dbReference type="Proteomes" id="UP000494183"/>
    </source>
</evidence>
<dbReference type="PANTHER" id="PTHR33840:SF1">
    <property type="entry name" value="TLE1 PHOSPHOLIPASE DOMAIN-CONTAINING PROTEIN"/>
    <property type="match status" value="1"/>
</dbReference>
<dbReference type="InterPro" id="IPR029058">
    <property type="entry name" value="AB_hydrolase_fold"/>
</dbReference>
<dbReference type="SUPFAM" id="SSF53474">
    <property type="entry name" value="alpha/beta-Hydrolases"/>
    <property type="match status" value="1"/>
</dbReference>
<proteinExistence type="predicted"/>
<name>A0A6S7FAZ8_9BURK</name>
<evidence type="ECO:0000259" key="1">
    <source>
        <dbReference type="Pfam" id="PF09994"/>
    </source>
</evidence>
<dbReference type="Pfam" id="PF09994">
    <property type="entry name" value="T6SS_Tle1-like_cat"/>
    <property type="match status" value="1"/>
</dbReference>
<organism evidence="2 3">
    <name type="scientific">Achromobacter insolitus</name>
    <dbReference type="NCBI Taxonomy" id="217204"/>
    <lineage>
        <taxon>Bacteria</taxon>
        <taxon>Pseudomonadati</taxon>
        <taxon>Pseudomonadota</taxon>
        <taxon>Betaproteobacteria</taxon>
        <taxon>Burkholderiales</taxon>
        <taxon>Alcaligenaceae</taxon>
        <taxon>Achromobacter</taxon>
    </lineage>
</organism>
<keyword evidence="3" id="KW-1185">Reference proteome</keyword>